<evidence type="ECO:0000313" key="2">
    <source>
        <dbReference type="EMBL" id="CAB3775853.1"/>
    </source>
</evidence>
<reference evidence="2 3" key="1">
    <citation type="submission" date="2020-04" db="EMBL/GenBank/DDBJ databases">
        <authorList>
            <person name="De Canck E."/>
        </authorList>
    </citation>
    <scope>NUCLEOTIDE SEQUENCE [LARGE SCALE GENOMIC DNA]</scope>
    <source>
        <strain evidence="2 3">LMG 28138</strain>
    </source>
</reference>
<feature type="compositionally biased region" description="Basic and acidic residues" evidence="1">
    <location>
        <begin position="65"/>
        <end position="107"/>
    </location>
</feature>
<organism evidence="2 3">
    <name type="scientific">Pararobbsia alpina</name>
    <dbReference type="NCBI Taxonomy" id="621374"/>
    <lineage>
        <taxon>Bacteria</taxon>
        <taxon>Pseudomonadati</taxon>
        <taxon>Pseudomonadota</taxon>
        <taxon>Betaproteobacteria</taxon>
        <taxon>Burkholderiales</taxon>
        <taxon>Burkholderiaceae</taxon>
        <taxon>Pararobbsia</taxon>
    </lineage>
</organism>
<dbReference type="EMBL" id="CADIKM010000001">
    <property type="protein sequence ID" value="CAB3775853.1"/>
    <property type="molecule type" value="Genomic_DNA"/>
</dbReference>
<accession>A0A6S7ARU1</accession>
<evidence type="ECO:0000256" key="1">
    <source>
        <dbReference type="SAM" id="MobiDB-lite"/>
    </source>
</evidence>
<sequence length="113" mass="12046">MPQTYAQMHAQNRHHAGRNPREHGAPLTEEHHPENAVQSGNTAPQAGEVASTQEGGVAGGANPSEKSEVQHPEPVEHSDSDKSKLPDRGDENRKQAPNDRPGHKSGEGETPVG</sequence>
<proteinExistence type="predicted"/>
<dbReference type="RefSeq" id="WP_175102589.1">
    <property type="nucleotide sequence ID" value="NZ_CADIKM010000001.1"/>
</dbReference>
<feature type="compositionally biased region" description="Basic and acidic residues" evidence="1">
    <location>
        <begin position="19"/>
        <end position="34"/>
    </location>
</feature>
<name>A0A6S7ARU1_9BURK</name>
<protein>
    <submittedName>
        <fullName evidence="2">Uncharacterized protein</fullName>
    </submittedName>
</protein>
<dbReference type="AlphaFoldDB" id="A0A6S7ARU1"/>
<feature type="compositionally biased region" description="Polar residues" evidence="1">
    <location>
        <begin position="36"/>
        <end position="54"/>
    </location>
</feature>
<keyword evidence="3" id="KW-1185">Reference proteome</keyword>
<feature type="region of interest" description="Disordered" evidence="1">
    <location>
        <begin position="1"/>
        <end position="113"/>
    </location>
</feature>
<dbReference type="Proteomes" id="UP000494115">
    <property type="component" value="Unassembled WGS sequence"/>
</dbReference>
<gene>
    <name evidence="2" type="ORF">LMG28138_00030</name>
</gene>
<feature type="compositionally biased region" description="Polar residues" evidence="1">
    <location>
        <begin position="1"/>
        <end position="10"/>
    </location>
</feature>
<evidence type="ECO:0000313" key="3">
    <source>
        <dbReference type="Proteomes" id="UP000494115"/>
    </source>
</evidence>